<dbReference type="AlphaFoldDB" id="I0WC04"/>
<dbReference type="PATRIC" id="fig|946077.3.peg.2050"/>
<protein>
    <submittedName>
        <fullName evidence="2">PKD domain-containing protein</fullName>
    </submittedName>
</protein>
<dbReference type="PROSITE" id="PS50093">
    <property type="entry name" value="PKD"/>
    <property type="match status" value="1"/>
</dbReference>
<evidence type="ECO:0000313" key="3">
    <source>
        <dbReference type="Proteomes" id="UP000005938"/>
    </source>
</evidence>
<dbReference type="NCBIfam" id="TIGR04131">
    <property type="entry name" value="Bac_Flav_CTERM"/>
    <property type="match status" value="1"/>
</dbReference>
<dbReference type="Gene3D" id="2.60.40.10">
    <property type="entry name" value="Immunoglobulins"/>
    <property type="match status" value="1"/>
</dbReference>
<accession>I0WC04</accession>
<dbReference type="STRING" id="946077.W5A_10155"/>
<dbReference type="SUPFAM" id="SSF49299">
    <property type="entry name" value="PKD domain"/>
    <property type="match status" value="1"/>
</dbReference>
<dbReference type="InterPro" id="IPR026341">
    <property type="entry name" value="T9SS_type_B"/>
</dbReference>
<reference evidence="2 3" key="1">
    <citation type="journal article" date="2012" name="J. Bacteriol.">
        <title>Genome Sequence of the Halotolerant Bacterium Imtechella halotolerans K1T.</title>
        <authorList>
            <person name="Kumar S."/>
            <person name="Vikram S."/>
            <person name="Subramanian S."/>
            <person name="Raghava G.P."/>
            <person name="Pinnaka A.K."/>
        </authorList>
    </citation>
    <scope>NUCLEOTIDE SEQUENCE [LARGE SCALE GENOMIC DNA]</scope>
    <source>
        <strain evidence="2 3">K1</strain>
    </source>
</reference>
<dbReference type="EMBL" id="AJJU01000017">
    <property type="protein sequence ID" value="EID73920.1"/>
    <property type="molecule type" value="Genomic_DNA"/>
</dbReference>
<dbReference type="InterPro" id="IPR035986">
    <property type="entry name" value="PKD_dom_sf"/>
</dbReference>
<dbReference type="InterPro" id="IPR000601">
    <property type="entry name" value="PKD_dom"/>
</dbReference>
<name>I0WC04_9FLAO</name>
<organism evidence="2 3">
    <name type="scientific">Imtechella halotolerans K1</name>
    <dbReference type="NCBI Taxonomy" id="946077"/>
    <lineage>
        <taxon>Bacteria</taxon>
        <taxon>Pseudomonadati</taxon>
        <taxon>Bacteroidota</taxon>
        <taxon>Flavobacteriia</taxon>
        <taxon>Flavobacteriales</taxon>
        <taxon>Flavobacteriaceae</taxon>
        <taxon>Imtechella</taxon>
    </lineage>
</organism>
<keyword evidence="3" id="KW-1185">Reference proteome</keyword>
<evidence type="ECO:0000313" key="2">
    <source>
        <dbReference type="EMBL" id="EID73920.1"/>
    </source>
</evidence>
<dbReference type="InterPro" id="IPR013783">
    <property type="entry name" value="Ig-like_fold"/>
</dbReference>
<dbReference type="Proteomes" id="UP000005938">
    <property type="component" value="Unassembled WGS sequence"/>
</dbReference>
<dbReference type="eggNOG" id="COG3291">
    <property type="taxonomic scope" value="Bacteria"/>
</dbReference>
<evidence type="ECO:0000259" key="1">
    <source>
        <dbReference type="PROSITE" id="PS50093"/>
    </source>
</evidence>
<dbReference type="Pfam" id="PF13585">
    <property type="entry name" value="CHU_C"/>
    <property type="match status" value="1"/>
</dbReference>
<proteinExistence type="predicted"/>
<gene>
    <name evidence="2" type="ORF">W5A_10155</name>
</gene>
<sequence length="1048" mass="116386">MPPCESEESWMRVFNLSDFGVGPNEQFIIHSAQIALSEYNSGATLQYNFFSIDEQYENDVSSAFYHQLIGVAPTGTIAEFKGPPQIIQSNFAKPVVVPAGTKKLLVMVLKYPDTYSTSSSVVTMAGTEEDTGISWYDGCNTNGRTKTTELPNPVPNANFFIKVFGENFNIKATGTTTRLSHNVCDDVSRTTLYSCKDSYIYWSRAFTLSDFGITEDEEFIIKSGQVAVYNTSWQADLNFNIYAIDDDFPASFSEDNLIGSSQYINIPPNIGYIPQIIELQFENPIVVPSSTKRILVEVHKGIVYGSAVAFIGGSSQDNDVSWQRGCTSNKSTINGFATTAELGHPNANFYINVTGEVIHLSHNFGINISNICSEFLKEFSINGTEGISSVVWDFGDPASGVNNESTDLSPFHDFSSDGKYTVTANITTLNGRIEVLKETIDVVEPPLAYGINNLYACEDIANTGVSSTFDLSNIESQVLGGQSNKVVTFIDGSGNQYTSLPSPFTNTIINRETITVRVSHSNNLCCYSETSFDLIVNPKPLLSSVAEFTSCEIDPNGFANFNLNLIESSLIDGQTGISVTFFDVDGNLFPTPLPTSYTNKVPKKEVILVRATNDMTGCVNESTITLKTIEIPIAHTIEDLIGCDDDNDGISEYFDTSNVESQVLKDQTGMEISYYDQNGIEIEGPLPNYYTNTIPYNEVLTVRVTDPKTTCFSETILQLKTLTKPTINQPGNLYACDQGNGYAEFDTSHIEQILIGNQAGLIVKYFDAQYNQLPSPLPLLFKNTVSNSQTINVRVENASNPLCYSETSFDLIVMALPEVHLEEEYSICNLEPSLPISVNSSFNTYNWIFEDGTTVSNTYNADLIKAGIYRLIITQWDNGVLCENSFEFKLNRSKLPEITKVNIGALGDNYIEIIASGDGDFEYSIDGINYQISNYFSNIQGGIYTVFVRDQNGCGEDFREITILDYPRFFTPNDDGYNDFWQIKGIEMFPDAMIYIYDRYGKLLKNLSNKDIGWDGTYNSNIMIANDYWFRVDLGNGETFTGHFSLKR</sequence>
<comment type="caution">
    <text evidence="2">The sequence shown here is derived from an EMBL/GenBank/DDBJ whole genome shotgun (WGS) entry which is preliminary data.</text>
</comment>
<feature type="domain" description="PKD" evidence="1">
    <location>
        <begin position="379"/>
        <end position="442"/>
    </location>
</feature>